<sequence length="131" mass="15135">MLYNEEITRKIIGAAQEVHRELGFGFLEAVYGNALYKELTSRGIKCECQKPIDVFYKGEAVGHYIPDMIVEDEVIVELKAIVDLRPEHEWQLVNYLTACNKKIGLLINFGHSVQVKRKIFTENKRYNGMDK</sequence>
<reference evidence="1" key="1">
    <citation type="submission" date="2019-04" db="EMBL/GenBank/DDBJ databases">
        <title>Evolution of Biomass-Degrading Anaerobic Consortia Revealed by Metagenomics.</title>
        <authorList>
            <person name="Peng X."/>
        </authorList>
    </citation>
    <scope>NUCLEOTIDE SEQUENCE</scope>
    <source>
        <strain evidence="1">SIG140</strain>
    </source>
</reference>
<accession>A0A9D5SB54</accession>
<dbReference type="InterPro" id="IPR026350">
    <property type="entry name" value="GxxExxY"/>
</dbReference>
<comment type="caution">
    <text evidence="1">The sequence shown here is derived from an EMBL/GenBank/DDBJ whole genome shotgun (WGS) entry which is preliminary data.</text>
</comment>
<evidence type="ECO:0000313" key="2">
    <source>
        <dbReference type="Proteomes" id="UP000806522"/>
    </source>
</evidence>
<proteinExistence type="predicted"/>
<dbReference type="Proteomes" id="UP000806522">
    <property type="component" value="Unassembled WGS sequence"/>
</dbReference>
<protein>
    <submittedName>
        <fullName evidence="1">GxxExxY protein</fullName>
    </submittedName>
</protein>
<dbReference type="Pfam" id="PF13366">
    <property type="entry name" value="PDDEXK_3"/>
    <property type="match status" value="1"/>
</dbReference>
<dbReference type="EMBL" id="SUYC01000015">
    <property type="protein sequence ID" value="MBE6271697.1"/>
    <property type="molecule type" value="Genomic_DNA"/>
</dbReference>
<evidence type="ECO:0000313" key="1">
    <source>
        <dbReference type="EMBL" id="MBE6271697.1"/>
    </source>
</evidence>
<dbReference type="NCBIfam" id="TIGR04256">
    <property type="entry name" value="GxxExxY"/>
    <property type="match status" value="1"/>
</dbReference>
<organism evidence="1 2">
    <name type="scientific">Xylanibacter ruminicola</name>
    <name type="common">Prevotella ruminicola</name>
    <dbReference type="NCBI Taxonomy" id="839"/>
    <lineage>
        <taxon>Bacteria</taxon>
        <taxon>Pseudomonadati</taxon>
        <taxon>Bacteroidota</taxon>
        <taxon>Bacteroidia</taxon>
        <taxon>Bacteroidales</taxon>
        <taxon>Prevotellaceae</taxon>
        <taxon>Xylanibacter</taxon>
    </lineage>
</organism>
<dbReference type="AlphaFoldDB" id="A0A9D5SB54"/>
<name>A0A9D5SB54_XYLRU</name>
<gene>
    <name evidence="1" type="ORF">E7101_12240</name>
</gene>